<dbReference type="Pfam" id="PF13622">
    <property type="entry name" value="4HBT_3"/>
    <property type="match status" value="1"/>
</dbReference>
<evidence type="ECO:0000313" key="5">
    <source>
        <dbReference type="EMBL" id="MEK0306286.1"/>
    </source>
</evidence>
<keyword evidence="2" id="KW-0378">Hydrolase</keyword>
<dbReference type="CDD" id="cd03445">
    <property type="entry name" value="Thioesterase_II_repeat2"/>
    <property type="match status" value="1"/>
</dbReference>
<evidence type="ECO:0000256" key="1">
    <source>
        <dbReference type="ARBA" id="ARBA00006538"/>
    </source>
</evidence>
<reference evidence="5 6" key="1">
    <citation type="submission" date="2024-02" db="EMBL/GenBank/DDBJ databases">
        <title>Bifidobacterium honeyensis sp. nov., isolated from the comb honey.</title>
        <authorList>
            <person name="Liu W."/>
            <person name="Li Y."/>
        </authorList>
    </citation>
    <scope>NUCLEOTIDE SEQUENCE [LARGE SCALE GENOMIC DNA]</scope>
    <source>
        <strain evidence="5 6">IMAU50988</strain>
    </source>
</reference>
<dbReference type="SUPFAM" id="SSF54637">
    <property type="entry name" value="Thioesterase/thiol ester dehydrase-isomerase"/>
    <property type="match status" value="2"/>
</dbReference>
<name>A0ABU8ZM15_9BIFI</name>
<dbReference type="PANTHER" id="PTHR11066:SF34">
    <property type="entry name" value="ACYL-COENZYME A THIOESTERASE 8"/>
    <property type="match status" value="1"/>
</dbReference>
<sequence length="307" mass="33777">MRQKQEPTPLEKVVKVLDVAREGEDAGQATFKGESLYFPTKRIYGGQIIAQSIMAGAATVPEGRVPNSIHGYFIRTGSIEEEVGLDVTTLRDGRSFSSRRVDVAQSRGPILTTIASYQEAGQHGVEFADPMPADLPDPENLTSAKDLMRPYADKSAFADYYVTQSAFDIRHVGKTVLMGVDKEALANDSAKQMVWSRTDGRVQVSQTMNRAMLALECDQIMMEPALRRSGLGIATKGISFASIDHSMWWYEDIDLGEWHLYVQDAPVADHGRSLCVAKVYTQEGALAAVMVQEAMIRIPQGQDGTRS</sequence>
<dbReference type="InterPro" id="IPR042171">
    <property type="entry name" value="Acyl-CoA_hotdog"/>
</dbReference>
<organism evidence="5 6">
    <name type="scientific">Bifidobacterium favimelis</name>
    <dbReference type="NCBI Taxonomy" id="3122979"/>
    <lineage>
        <taxon>Bacteria</taxon>
        <taxon>Bacillati</taxon>
        <taxon>Actinomycetota</taxon>
        <taxon>Actinomycetes</taxon>
        <taxon>Bifidobacteriales</taxon>
        <taxon>Bifidobacteriaceae</taxon>
        <taxon>Bifidobacterium</taxon>
    </lineage>
</organism>
<dbReference type="InterPro" id="IPR049449">
    <property type="entry name" value="TesB_ACOT8-like_N"/>
</dbReference>
<evidence type="ECO:0000259" key="3">
    <source>
        <dbReference type="Pfam" id="PF13622"/>
    </source>
</evidence>
<feature type="domain" description="Acyl-CoA thioesterase-like N-terminal HotDog" evidence="3">
    <location>
        <begin position="42"/>
        <end position="117"/>
    </location>
</feature>
<accession>A0ABU8ZM15</accession>
<dbReference type="PANTHER" id="PTHR11066">
    <property type="entry name" value="ACYL-COA THIOESTERASE"/>
    <property type="match status" value="1"/>
</dbReference>
<proteinExistence type="inferred from homology"/>
<dbReference type="InterPro" id="IPR029069">
    <property type="entry name" value="HotDog_dom_sf"/>
</dbReference>
<dbReference type="Pfam" id="PF20789">
    <property type="entry name" value="4HBT_3C"/>
    <property type="match status" value="1"/>
</dbReference>
<dbReference type="CDD" id="cd03444">
    <property type="entry name" value="Thioesterase_II_repeat1"/>
    <property type="match status" value="1"/>
</dbReference>
<comment type="caution">
    <text evidence="5">The sequence shown here is derived from an EMBL/GenBank/DDBJ whole genome shotgun (WGS) entry which is preliminary data.</text>
</comment>
<dbReference type="Gene3D" id="2.40.160.210">
    <property type="entry name" value="Acyl-CoA thioesterase, double hotdog domain"/>
    <property type="match status" value="1"/>
</dbReference>
<dbReference type="InterPro" id="IPR003703">
    <property type="entry name" value="Acyl_CoA_thio"/>
</dbReference>
<gene>
    <name evidence="5" type="ORF">V8P97_02215</name>
</gene>
<dbReference type="EMBL" id="JBANBB010000001">
    <property type="protein sequence ID" value="MEK0306286.1"/>
    <property type="molecule type" value="Genomic_DNA"/>
</dbReference>
<evidence type="ECO:0000256" key="2">
    <source>
        <dbReference type="ARBA" id="ARBA00022801"/>
    </source>
</evidence>
<evidence type="ECO:0000259" key="4">
    <source>
        <dbReference type="Pfam" id="PF20789"/>
    </source>
</evidence>
<feature type="domain" description="Acyl-CoA thioesterase-like C-terminal" evidence="4">
    <location>
        <begin position="181"/>
        <end position="296"/>
    </location>
</feature>
<keyword evidence="6" id="KW-1185">Reference proteome</keyword>
<protein>
    <submittedName>
        <fullName evidence="5">Acyl-CoA thioesterase domain-containing protein</fullName>
    </submittedName>
</protein>
<dbReference type="RefSeq" id="WP_340468803.1">
    <property type="nucleotide sequence ID" value="NZ_JBANBB010000001.1"/>
</dbReference>
<comment type="similarity">
    <text evidence="1">Belongs to the C/M/P thioester hydrolase family.</text>
</comment>
<dbReference type="Proteomes" id="UP001373159">
    <property type="component" value="Unassembled WGS sequence"/>
</dbReference>
<evidence type="ECO:0000313" key="6">
    <source>
        <dbReference type="Proteomes" id="UP001373159"/>
    </source>
</evidence>
<dbReference type="InterPro" id="IPR049450">
    <property type="entry name" value="ACOT8-like_C"/>
</dbReference>